<protein>
    <submittedName>
        <fullName evidence="1">Uncharacterized protein</fullName>
    </submittedName>
</protein>
<organism evidence="1 2">
    <name type="scientific">Halobacillus seohaensis</name>
    <dbReference type="NCBI Taxonomy" id="447421"/>
    <lineage>
        <taxon>Bacteria</taxon>
        <taxon>Bacillati</taxon>
        <taxon>Bacillota</taxon>
        <taxon>Bacilli</taxon>
        <taxon>Bacillales</taxon>
        <taxon>Bacillaceae</taxon>
        <taxon>Halobacillus</taxon>
    </lineage>
</organism>
<dbReference type="Gene3D" id="1.20.1260.10">
    <property type="match status" value="1"/>
</dbReference>
<dbReference type="Proteomes" id="UP001596410">
    <property type="component" value="Unassembled WGS sequence"/>
</dbReference>
<sequence>MENYLTTAELTNLWNSYMANTMAVEVTTYFGTANDANVVRILESANMEIIKEFLRSFIQITSSKKLDNHFKCGFIGKGKFAKTTYMGK</sequence>
<comment type="caution">
    <text evidence="1">The sequence shown here is derived from an EMBL/GenBank/DDBJ whole genome shotgun (WGS) entry which is preliminary data.</text>
</comment>
<evidence type="ECO:0000313" key="2">
    <source>
        <dbReference type="Proteomes" id="UP001596410"/>
    </source>
</evidence>
<dbReference type="EMBL" id="JBHSZV010000023">
    <property type="protein sequence ID" value="MFC7062088.1"/>
    <property type="molecule type" value="Genomic_DNA"/>
</dbReference>
<dbReference type="RefSeq" id="WP_204711953.1">
    <property type="nucleotide sequence ID" value="NZ_JBHSZV010000023.1"/>
</dbReference>
<reference evidence="2" key="1">
    <citation type="journal article" date="2019" name="Int. J. Syst. Evol. Microbiol.">
        <title>The Global Catalogue of Microorganisms (GCM) 10K type strain sequencing project: providing services to taxonomists for standard genome sequencing and annotation.</title>
        <authorList>
            <consortium name="The Broad Institute Genomics Platform"/>
            <consortium name="The Broad Institute Genome Sequencing Center for Infectious Disease"/>
            <person name="Wu L."/>
            <person name="Ma J."/>
        </authorList>
    </citation>
    <scope>NUCLEOTIDE SEQUENCE [LARGE SCALE GENOMIC DNA]</scope>
    <source>
        <strain evidence="2">CGMCC 4.1621</strain>
    </source>
</reference>
<name>A0ABW2EIG7_9BACI</name>
<gene>
    <name evidence="1" type="ORF">ACFQIC_09470</name>
</gene>
<evidence type="ECO:0000313" key="1">
    <source>
        <dbReference type="EMBL" id="MFC7062088.1"/>
    </source>
</evidence>
<keyword evidence="2" id="KW-1185">Reference proteome</keyword>
<dbReference type="InterPro" id="IPR012347">
    <property type="entry name" value="Ferritin-like"/>
</dbReference>
<proteinExistence type="predicted"/>
<accession>A0ABW2EIG7</accession>